<reference evidence="1" key="2">
    <citation type="journal article" date="2015" name="Fish Shellfish Immunol.">
        <title>Early steps in the European eel (Anguilla anguilla)-Vibrio vulnificus interaction in the gills: Role of the RtxA13 toxin.</title>
        <authorList>
            <person name="Callol A."/>
            <person name="Pajuelo D."/>
            <person name="Ebbesson L."/>
            <person name="Teles M."/>
            <person name="MacKenzie S."/>
            <person name="Amaro C."/>
        </authorList>
    </citation>
    <scope>NUCLEOTIDE SEQUENCE</scope>
</reference>
<proteinExistence type="predicted"/>
<reference evidence="1" key="1">
    <citation type="submission" date="2014-11" db="EMBL/GenBank/DDBJ databases">
        <authorList>
            <person name="Amaro Gonzalez C."/>
        </authorList>
    </citation>
    <scope>NUCLEOTIDE SEQUENCE</scope>
</reference>
<organism evidence="1">
    <name type="scientific">Anguilla anguilla</name>
    <name type="common">European freshwater eel</name>
    <name type="synonym">Muraena anguilla</name>
    <dbReference type="NCBI Taxonomy" id="7936"/>
    <lineage>
        <taxon>Eukaryota</taxon>
        <taxon>Metazoa</taxon>
        <taxon>Chordata</taxon>
        <taxon>Craniata</taxon>
        <taxon>Vertebrata</taxon>
        <taxon>Euteleostomi</taxon>
        <taxon>Actinopterygii</taxon>
        <taxon>Neopterygii</taxon>
        <taxon>Teleostei</taxon>
        <taxon>Anguilliformes</taxon>
        <taxon>Anguillidae</taxon>
        <taxon>Anguilla</taxon>
    </lineage>
</organism>
<sequence length="36" mass="3924">MSLCFMREFSLTIPYDISPSNVTAHPQVLAGGKNPT</sequence>
<name>A0A0E9T1W8_ANGAN</name>
<accession>A0A0E9T1W8</accession>
<protein>
    <submittedName>
        <fullName evidence="1">Uncharacterized protein</fullName>
    </submittedName>
</protein>
<evidence type="ECO:0000313" key="1">
    <source>
        <dbReference type="EMBL" id="JAH47544.1"/>
    </source>
</evidence>
<dbReference type="AlphaFoldDB" id="A0A0E9T1W8"/>
<dbReference type="EMBL" id="GBXM01061033">
    <property type="protein sequence ID" value="JAH47544.1"/>
    <property type="molecule type" value="Transcribed_RNA"/>
</dbReference>